<dbReference type="Proteomes" id="UP000230750">
    <property type="component" value="Unassembled WGS sequence"/>
</dbReference>
<comment type="caution">
    <text evidence="2">The sequence shown here is derived from an EMBL/GenBank/DDBJ whole genome shotgun (WGS) entry which is preliminary data.</text>
</comment>
<evidence type="ECO:0000256" key="1">
    <source>
        <dbReference type="SAM" id="MobiDB-lite"/>
    </source>
</evidence>
<feature type="compositionally biased region" description="Polar residues" evidence="1">
    <location>
        <begin position="38"/>
        <end position="55"/>
    </location>
</feature>
<evidence type="ECO:0000313" key="3">
    <source>
        <dbReference type="Proteomes" id="UP000230750"/>
    </source>
</evidence>
<dbReference type="EMBL" id="MRZV01000539">
    <property type="protein sequence ID" value="PIK48118.1"/>
    <property type="molecule type" value="Genomic_DNA"/>
</dbReference>
<feature type="region of interest" description="Disordered" evidence="1">
    <location>
        <begin position="126"/>
        <end position="153"/>
    </location>
</feature>
<feature type="region of interest" description="Disordered" evidence="1">
    <location>
        <begin position="258"/>
        <end position="277"/>
    </location>
</feature>
<keyword evidence="3" id="KW-1185">Reference proteome</keyword>
<name>A0A2G8KJH2_STIJA</name>
<feature type="compositionally biased region" description="Low complexity" evidence="1">
    <location>
        <begin position="268"/>
        <end position="277"/>
    </location>
</feature>
<dbReference type="STRING" id="307972.A0A2G8KJH2"/>
<gene>
    <name evidence="2" type="ORF">BSL78_14994</name>
</gene>
<feature type="region of interest" description="Disordered" evidence="1">
    <location>
        <begin position="38"/>
        <end position="69"/>
    </location>
</feature>
<sequence length="380" mass="41463">MSDTLFLYLSLSSEGLLTVTSQQNVDNKQTTLRVMGAQQNDQNLNHTSRSTTRAVPSTELAEVSTSRRTTDEYSTAIMTTETTVSTTIQQHKSTTDTPTIGIHTTELEPLQQTPSEESTIIADSLTKQRQESTTYTPSVTASQEPLLSRRTASTPVNTLLSTAETLLDHSVPLTVEVETPYTTIDTTEGSLTVTPQLYVDNKQTTLRVMGTQQNDQNLNHTSRSTTRAIPSTELAEVSTSRRTTDEYSTAIMTTETTVSTTIQHKSTTDTPTIGTNTTELEPLQQTPSEERTIIAASLTKQQQESTTYTPSVTASQEPLLSRQTVSTPVNTLLSTAETLLDHSVPLTVEVATPYTTVDTTGLYTMSPSNVIAFCTLSNIY</sequence>
<accession>A0A2G8KJH2</accession>
<organism evidence="2 3">
    <name type="scientific">Stichopus japonicus</name>
    <name type="common">Sea cucumber</name>
    <dbReference type="NCBI Taxonomy" id="307972"/>
    <lineage>
        <taxon>Eukaryota</taxon>
        <taxon>Metazoa</taxon>
        <taxon>Echinodermata</taxon>
        <taxon>Eleutherozoa</taxon>
        <taxon>Echinozoa</taxon>
        <taxon>Holothuroidea</taxon>
        <taxon>Aspidochirotacea</taxon>
        <taxon>Aspidochirotida</taxon>
        <taxon>Stichopodidae</taxon>
        <taxon>Apostichopus</taxon>
    </lineage>
</organism>
<protein>
    <submittedName>
        <fullName evidence="2">Uncharacterized protein</fullName>
    </submittedName>
</protein>
<evidence type="ECO:0000313" key="2">
    <source>
        <dbReference type="EMBL" id="PIK48118.1"/>
    </source>
</evidence>
<reference evidence="2 3" key="1">
    <citation type="journal article" date="2017" name="PLoS Biol.">
        <title>The sea cucumber genome provides insights into morphological evolution and visceral regeneration.</title>
        <authorList>
            <person name="Zhang X."/>
            <person name="Sun L."/>
            <person name="Yuan J."/>
            <person name="Sun Y."/>
            <person name="Gao Y."/>
            <person name="Zhang L."/>
            <person name="Li S."/>
            <person name="Dai H."/>
            <person name="Hamel J.F."/>
            <person name="Liu C."/>
            <person name="Yu Y."/>
            <person name="Liu S."/>
            <person name="Lin W."/>
            <person name="Guo K."/>
            <person name="Jin S."/>
            <person name="Xu P."/>
            <person name="Storey K.B."/>
            <person name="Huan P."/>
            <person name="Zhang T."/>
            <person name="Zhou Y."/>
            <person name="Zhang J."/>
            <person name="Lin C."/>
            <person name="Li X."/>
            <person name="Xing L."/>
            <person name="Huo D."/>
            <person name="Sun M."/>
            <person name="Wang L."/>
            <person name="Mercier A."/>
            <person name="Li F."/>
            <person name="Yang H."/>
            <person name="Xiang J."/>
        </authorList>
    </citation>
    <scope>NUCLEOTIDE SEQUENCE [LARGE SCALE GENOMIC DNA]</scope>
    <source>
        <strain evidence="2">Shaxun</strain>
        <tissue evidence="2">Muscle</tissue>
    </source>
</reference>
<dbReference type="AlphaFoldDB" id="A0A2G8KJH2"/>
<proteinExistence type="predicted"/>